<dbReference type="Gene3D" id="2.20.230.10">
    <property type="entry name" value="Resuscitation-promoting factor rpfb"/>
    <property type="match status" value="1"/>
</dbReference>
<dbReference type="Gene3D" id="2.70.70.10">
    <property type="entry name" value="Glucose Permease (Domain IIA)"/>
    <property type="match status" value="1"/>
</dbReference>
<dbReference type="InterPro" id="IPR016047">
    <property type="entry name" value="M23ase_b-sheet_dom"/>
</dbReference>
<evidence type="ECO:0000256" key="1">
    <source>
        <dbReference type="ARBA" id="ARBA00022729"/>
    </source>
</evidence>
<keyword evidence="2" id="KW-1133">Transmembrane helix</keyword>
<dbReference type="CDD" id="cd12797">
    <property type="entry name" value="M23_peptidase"/>
    <property type="match status" value="1"/>
</dbReference>
<feature type="domain" description="G5" evidence="3">
    <location>
        <begin position="192"/>
        <end position="272"/>
    </location>
</feature>
<evidence type="ECO:0000259" key="3">
    <source>
        <dbReference type="PROSITE" id="PS51109"/>
    </source>
</evidence>
<dbReference type="Pfam" id="PF07501">
    <property type="entry name" value="G5"/>
    <property type="match status" value="1"/>
</dbReference>
<protein>
    <submittedName>
        <fullName evidence="4">Murein DD-endopeptidase MepM and murein hydrolase activator NlpD, contain LysM domain</fullName>
    </submittedName>
</protein>
<dbReference type="GO" id="GO:0004222">
    <property type="term" value="F:metalloendopeptidase activity"/>
    <property type="evidence" value="ECO:0007669"/>
    <property type="project" value="TreeGrafter"/>
</dbReference>
<proteinExistence type="predicted"/>
<organism evidence="4 5">
    <name type="scientific">Clostridium gasigenes</name>
    <dbReference type="NCBI Taxonomy" id="94869"/>
    <lineage>
        <taxon>Bacteria</taxon>
        <taxon>Bacillati</taxon>
        <taxon>Bacillota</taxon>
        <taxon>Clostridia</taxon>
        <taxon>Eubacteriales</taxon>
        <taxon>Clostridiaceae</taxon>
        <taxon>Clostridium</taxon>
    </lineage>
</organism>
<dbReference type="PANTHER" id="PTHR21666">
    <property type="entry name" value="PEPTIDASE-RELATED"/>
    <property type="match status" value="1"/>
</dbReference>
<dbReference type="InterPro" id="IPR011098">
    <property type="entry name" value="G5_dom"/>
</dbReference>
<dbReference type="InterPro" id="IPR011055">
    <property type="entry name" value="Dup_hybrid_motif"/>
</dbReference>
<name>A0A1H0V571_9CLOT</name>
<reference evidence="4 5" key="1">
    <citation type="submission" date="2016-10" db="EMBL/GenBank/DDBJ databases">
        <authorList>
            <person name="de Groot N.N."/>
        </authorList>
    </citation>
    <scope>NUCLEOTIDE SEQUENCE [LARGE SCALE GENOMIC DNA]</scope>
    <source>
        <strain evidence="4 5">DSM 12272</strain>
    </source>
</reference>
<evidence type="ECO:0000256" key="2">
    <source>
        <dbReference type="SAM" id="Phobius"/>
    </source>
</evidence>
<keyword evidence="2" id="KW-0472">Membrane</keyword>
<sequence>MVSKKDIVSASIQLALSILLPLLIIIVVDGKFNNLEAYIDGKIIGYVESRGETVKVYNELITTIGTEYKNVDIEKNKVEFKKIKDDTILLSNKQEIEKGILGSINGKARAFELKISGKNFGYINSDKNVNDVLKLVTDKYIESLDIVKEDLISVDIECKIDVEETTINIADVKTQDEISNEIYKTSINEDGLLNIDIKVKEIVEEEILADTITVNDDTMYLGQIEEKTGKSGKKIVSKEVVYSNGEVSYSNVLKEEVLASAQNTVVHRGSKNPYDDGIAFLSRPTRGGFTTSDYGARWESFHKGIDIAGNVGDDVMAAIDGEVTYAQYNDGGYGNLIMIKHADEMVTYYAHLSNIHVSVGDKVEKGNVIGLVGNTGFSTGPHLHFELRVGGKAVNPSEYLMG</sequence>
<evidence type="ECO:0000313" key="5">
    <source>
        <dbReference type="Proteomes" id="UP000198597"/>
    </source>
</evidence>
<keyword evidence="1" id="KW-0732">Signal</keyword>
<dbReference type="EMBL" id="FNJM01000014">
    <property type="protein sequence ID" value="SDP73445.1"/>
    <property type="molecule type" value="Genomic_DNA"/>
</dbReference>
<dbReference type="PROSITE" id="PS51109">
    <property type="entry name" value="G5"/>
    <property type="match status" value="1"/>
</dbReference>
<dbReference type="AlphaFoldDB" id="A0A1H0V571"/>
<evidence type="ECO:0000313" key="4">
    <source>
        <dbReference type="EMBL" id="SDP73445.1"/>
    </source>
</evidence>
<dbReference type="STRING" id="94869.SAMN04488529_11454"/>
<keyword evidence="2" id="KW-0812">Transmembrane</keyword>
<dbReference type="Proteomes" id="UP000198597">
    <property type="component" value="Unassembled WGS sequence"/>
</dbReference>
<keyword evidence="5" id="KW-1185">Reference proteome</keyword>
<accession>A0A1H0V571</accession>
<dbReference type="InterPro" id="IPR050570">
    <property type="entry name" value="Cell_wall_metabolism_enzyme"/>
</dbReference>
<dbReference type="Pfam" id="PF01551">
    <property type="entry name" value="Peptidase_M23"/>
    <property type="match status" value="1"/>
</dbReference>
<gene>
    <name evidence="4" type="ORF">SAMN04488529_11454</name>
</gene>
<dbReference type="SMART" id="SM01208">
    <property type="entry name" value="G5"/>
    <property type="match status" value="1"/>
</dbReference>
<feature type="transmembrane region" description="Helical" evidence="2">
    <location>
        <begin position="7"/>
        <end position="28"/>
    </location>
</feature>
<keyword evidence="4" id="KW-0378">Hydrolase</keyword>
<dbReference type="SUPFAM" id="SSF51261">
    <property type="entry name" value="Duplicated hybrid motif"/>
    <property type="match status" value="1"/>
</dbReference>
<dbReference type="PANTHER" id="PTHR21666:SF270">
    <property type="entry name" value="MUREIN HYDROLASE ACTIVATOR ENVC"/>
    <property type="match status" value="1"/>
</dbReference>